<proteinExistence type="predicted"/>
<accession>A0A0G0JH24</accession>
<organism evidence="1 2">
    <name type="scientific">Candidatus Daviesbacteria bacterium GW2011_GWA2_38_24</name>
    <dbReference type="NCBI Taxonomy" id="1618422"/>
    <lineage>
        <taxon>Bacteria</taxon>
        <taxon>Candidatus Daviesiibacteriota</taxon>
    </lineage>
</organism>
<reference evidence="1 2" key="1">
    <citation type="journal article" date="2015" name="Nature">
        <title>rRNA introns, odd ribosomes, and small enigmatic genomes across a large radiation of phyla.</title>
        <authorList>
            <person name="Brown C.T."/>
            <person name="Hug L.A."/>
            <person name="Thomas B.C."/>
            <person name="Sharon I."/>
            <person name="Castelle C.J."/>
            <person name="Singh A."/>
            <person name="Wilkins M.J."/>
            <person name="Williams K.H."/>
            <person name="Banfield J.F."/>
        </authorList>
    </citation>
    <scope>NUCLEOTIDE SEQUENCE [LARGE SCALE GENOMIC DNA]</scope>
</reference>
<evidence type="ECO:0000313" key="1">
    <source>
        <dbReference type="EMBL" id="KKQ66032.1"/>
    </source>
</evidence>
<evidence type="ECO:0000313" key="2">
    <source>
        <dbReference type="Proteomes" id="UP000034235"/>
    </source>
</evidence>
<gene>
    <name evidence="1" type="ORF">US86_C0007G0077</name>
</gene>
<dbReference type="Proteomes" id="UP000034235">
    <property type="component" value="Unassembled WGS sequence"/>
</dbReference>
<dbReference type="EMBL" id="LBUP01000007">
    <property type="protein sequence ID" value="KKQ66032.1"/>
    <property type="molecule type" value="Genomic_DNA"/>
</dbReference>
<sequence length="89" mass="10680">MKKLSNVLDQVIHKNRPKNLKHEFQFFGCRICETLGDTKRYSLYIKLAKDYDRKLLEQALSFVTDYPNAKSKPKLFMWKLKELKDNKQI</sequence>
<dbReference type="AlphaFoldDB" id="A0A0G0JH24"/>
<name>A0A0G0JH24_9BACT</name>
<protein>
    <submittedName>
        <fullName evidence="1">Uncharacterized protein</fullName>
    </submittedName>
</protein>
<comment type="caution">
    <text evidence="1">The sequence shown here is derived from an EMBL/GenBank/DDBJ whole genome shotgun (WGS) entry which is preliminary data.</text>
</comment>